<dbReference type="KEGG" id="plm:Plim_3226"/>
<organism evidence="1 2">
    <name type="scientific">Planctopirus limnophila (strain ATCC 43296 / DSM 3776 / IFAM 1008 / Mu 290)</name>
    <name type="common">Planctomyces limnophilus</name>
    <dbReference type="NCBI Taxonomy" id="521674"/>
    <lineage>
        <taxon>Bacteria</taxon>
        <taxon>Pseudomonadati</taxon>
        <taxon>Planctomycetota</taxon>
        <taxon>Planctomycetia</taxon>
        <taxon>Planctomycetales</taxon>
        <taxon>Planctomycetaceae</taxon>
        <taxon>Planctopirus</taxon>
    </lineage>
</organism>
<proteinExistence type="predicted"/>
<evidence type="ECO:0000313" key="2">
    <source>
        <dbReference type="Proteomes" id="UP000002220"/>
    </source>
</evidence>
<dbReference type="eggNOG" id="ENOG5033YH8">
    <property type="taxonomic scope" value="Bacteria"/>
</dbReference>
<dbReference type="HOGENOM" id="CLU_1925622_0_0_0"/>
<dbReference type="OrthoDB" id="270782at2"/>
<gene>
    <name evidence="1" type="ordered locus">Plim_3226</name>
</gene>
<accession>D5STL1</accession>
<sequence length="131" mass="14590">MSMPQPIFVALIGSTAERVYRAKKFFRLSTPGLGPFYLASLESEQSGSIQPLVQLPKNQITIWITLDPESFLAASLQHQVDSLNPRYTRGFYDELLPEPCVLVNIDQSPEESKALLADLAQKITSAWYASS</sequence>
<dbReference type="Proteomes" id="UP000002220">
    <property type="component" value="Chromosome"/>
</dbReference>
<dbReference type="EMBL" id="CP001744">
    <property type="protein sequence ID" value="ADG69040.1"/>
    <property type="molecule type" value="Genomic_DNA"/>
</dbReference>
<reference evidence="1 2" key="1">
    <citation type="journal article" date="2010" name="Stand. Genomic Sci.">
        <title>Complete genome sequence of Planctomyces limnophilus type strain (Mu 290).</title>
        <authorList>
            <person name="Labutti K."/>
            <person name="Sikorski J."/>
            <person name="Schneider S."/>
            <person name="Nolan M."/>
            <person name="Lucas S."/>
            <person name="Glavina Del Rio T."/>
            <person name="Tice H."/>
            <person name="Cheng J.F."/>
            <person name="Goodwin L."/>
            <person name="Pitluck S."/>
            <person name="Liolios K."/>
            <person name="Ivanova N."/>
            <person name="Mavromatis K."/>
            <person name="Mikhailova N."/>
            <person name="Pati A."/>
            <person name="Chen A."/>
            <person name="Palaniappan K."/>
            <person name="Land M."/>
            <person name="Hauser L."/>
            <person name="Chang Y.J."/>
            <person name="Jeffries C.D."/>
            <person name="Tindall B.J."/>
            <person name="Rohde M."/>
            <person name="Goker M."/>
            <person name="Woyke T."/>
            <person name="Bristow J."/>
            <person name="Eisen J.A."/>
            <person name="Markowitz V."/>
            <person name="Hugenholtz P."/>
            <person name="Kyrpides N.C."/>
            <person name="Klenk H.P."/>
            <person name="Lapidus A."/>
        </authorList>
    </citation>
    <scope>NUCLEOTIDE SEQUENCE [LARGE SCALE GENOMIC DNA]</scope>
    <source>
        <strain evidence="2">ATCC 43296 / DSM 3776 / IFAM 1008 / 290</strain>
    </source>
</reference>
<evidence type="ECO:0000313" key="1">
    <source>
        <dbReference type="EMBL" id="ADG69040.1"/>
    </source>
</evidence>
<name>D5STL1_PLAL2</name>
<dbReference type="STRING" id="521674.Plim_3226"/>
<dbReference type="RefSeq" id="WP_013111471.1">
    <property type="nucleotide sequence ID" value="NC_014148.1"/>
</dbReference>
<keyword evidence="2" id="KW-1185">Reference proteome</keyword>
<protein>
    <submittedName>
        <fullName evidence="1">Uncharacterized protein</fullName>
    </submittedName>
</protein>
<dbReference type="AlphaFoldDB" id="D5STL1"/>